<gene>
    <name evidence="1" type="ORF">METZ01_LOCUS198288</name>
</gene>
<evidence type="ECO:0000313" key="1">
    <source>
        <dbReference type="EMBL" id="SVB45434.1"/>
    </source>
</evidence>
<protein>
    <submittedName>
        <fullName evidence="1">Uncharacterized protein</fullName>
    </submittedName>
</protein>
<dbReference type="EMBL" id="UINC01042593">
    <property type="protein sequence ID" value="SVB45434.1"/>
    <property type="molecule type" value="Genomic_DNA"/>
</dbReference>
<dbReference type="AlphaFoldDB" id="A0A382E5N1"/>
<accession>A0A382E5N1</accession>
<feature type="non-terminal residue" evidence="1">
    <location>
        <position position="1"/>
    </location>
</feature>
<organism evidence="1">
    <name type="scientific">marine metagenome</name>
    <dbReference type="NCBI Taxonomy" id="408172"/>
    <lineage>
        <taxon>unclassified sequences</taxon>
        <taxon>metagenomes</taxon>
        <taxon>ecological metagenomes</taxon>
    </lineage>
</organism>
<sequence>VPKTVGNQIQKAVVPQREFMIGIV</sequence>
<proteinExistence type="predicted"/>
<reference evidence="1" key="1">
    <citation type="submission" date="2018-05" db="EMBL/GenBank/DDBJ databases">
        <authorList>
            <person name="Lanie J.A."/>
            <person name="Ng W.-L."/>
            <person name="Kazmierczak K.M."/>
            <person name="Andrzejewski T.M."/>
            <person name="Davidsen T.M."/>
            <person name="Wayne K.J."/>
            <person name="Tettelin H."/>
            <person name="Glass J.I."/>
            <person name="Rusch D."/>
            <person name="Podicherti R."/>
            <person name="Tsui H.-C.T."/>
            <person name="Winkler M.E."/>
        </authorList>
    </citation>
    <scope>NUCLEOTIDE SEQUENCE</scope>
</reference>
<name>A0A382E5N1_9ZZZZ</name>